<keyword evidence="2" id="KW-1185">Reference proteome</keyword>
<reference evidence="2" key="1">
    <citation type="journal article" date="2019" name="Int. J. Syst. Evol. Microbiol.">
        <title>The Global Catalogue of Microorganisms (GCM) 10K type strain sequencing project: providing services to taxonomists for standard genome sequencing and annotation.</title>
        <authorList>
            <consortium name="The Broad Institute Genomics Platform"/>
            <consortium name="The Broad Institute Genome Sequencing Center for Infectious Disease"/>
            <person name="Wu L."/>
            <person name="Ma J."/>
        </authorList>
    </citation>
    <scope>NUCLEOTIDE SEQUENCE [LARGE SCALE GENOMIC DNA]</scope>
    <source>
        <strain evidence="2">CGMCC 4.7106</strain>
    </source>
</reference>
<dbReference type="RefSeq" id="WP_219550263.1">
    <property type="nucleotide sequence ID" value="NZ_JAHKRN010000057.1"/>
</dbReference>
<sequence length="75" mass="8407">MEASALRVDNSRTTHLAGTSIDRYDVELPAPACHTGIAGWDSRRLRASTAPVNCRRCLRLLERRQTPALLQETIF</sequence>
<name>A0ABW1CAU2_9ACTN</name>
<dbReference type="EMBL" id="JBHSNW010000040">
    <property type="protein sequence ID" value="MFC5821816.1"/>
    <property type="molecule type" value="Genomic_DNA"/>
</dbReference>
<proteinExistence type="predicted"/>
<organism evidence="1 2">
    <name type="scientific">Nonomuraea harbinensis</name>
    <dbReference type="NCBI Taxonomy" id="1286938"/>
    <lineage>
        <taxon>Bacteria</taxon>
        <taxon>Bacillati</taxon>
        <taxon>Actinomycetota</taxon>
        <taxon>Actinomycetes</taxon>
        <taxon>Streptosporangiales</taxon>
        <taxon>Streptosporangiaceae</taxon>
        <taxon>Nonomuraea</taxon>
    </lineage>
</organism>
<evidence type="ECO:0000313" key="1">
    <source>
        <dbReference type="EMBL" id="MFC5821816.1"/>
    </source>
</evidence>
<evidence type="ECO:0000313" key="2">
    <source>
        <dbReference type="Proteomes" id="UP001596096"/>
    </source>
</evidence>
<gene>
    <name evidence="1" type="ORF">ACFPUY_42610</name>
</gene>
<accession>A0ABW1CAU2</accession>
<dbReference type="Proteomes" id="UP001596096">
    <property type="component" value="Unassembled WGS sequence"/>
</dbReference>
<comment type="caution">
    <text evidence="1">The sequence shown here is derived from an EMBL/GenBank/DDBJ whole genome shotgun (WGS) entry which is preliminary data.</text>
</comment>
<protein>
    <submittedName>
        <fullName evidence="1">Uncharacterized protein</fullName>
    </submittedName>
</protein>